<evidence type="ECO:0000313" key="2">
    <source>
        <dbReference type="Proteomes" id="UP001586593"/>
    </source>
</evidence>
<comment type="caution">
    <text evidence="1">The sequence shown here is derived from an EMBL/GenBank/DDBJ whole genome shotgun (WGS) entry which is preliminary data.</text>
</comment>
<name>A0ABR3VZA7_9PEZI</name>
<gene>
    <name evidence="1" type="ORF">VTK73DRAFT_9974</name>
</gene>
<keyword evidence="2" id="KW-1185">Reference proteome</keyword>
<evidence type="ECO:0000313" key="1">
    <source>
        <dbReference type="EMBL" id="KAL1848942.1"/>
    </source>
</evidence>
<dbReference type="Proteomes" id="UP001586593">
    <property type="component" value="Unassembled WGS sequence"/>
</dbReference>
<proteinExistence type="predicted"/>
<accession>A0ABR3VZA7</accession>
<dbReference type="EMBL" id="JAZHXJ010000894">
    <property type="protein sequence ID" value="KAL1848942.1"/>
    <property type="molecule type" value="Genomic_DNA"/>
</dbReference>
<protein>
    <submittedName>
        <fullName evidence="1">Uncharacterized protein</fullName>
    </submittedName>
</protein>
<organism evidence="1 2">
    <name type="scientific">Phialemonium thermophilum</name>
    <dbReference type="NCBI Taxonomy" id="223376"/>
    <lineage>
        <taxon>Eukaryota</taxon>
        <taxon>Fungi</taxon>
        <taxon>Dikarya</taxon>
        <taxon>Ascomycota</taxon>
        <taxon>Pezizomycotina</taxon>
        <taxon>Sordariomycetes</taxon>
        <taxon>Sordariomycetidae</taxon>
        <taxon>Cephalothecales</taxon>
        <taxon>Cephalothecaceae</taxon>
        <taxon>Phialemonium</taxon>
    </lineage>
</organism>
<sequence>MVEEGQEKGKRALMKLHKEVGNVSCPAIIALDKSPIAAQLGPFGGCRGPGPDFPLRCLLPSQSLRLAGFSSSVCHLTTAASRSSVICCSLLSPPFSTIQRVNTSGSCYPSELFIGNDSVETSL</sequence>
<reference evidence="1 2" key="1">
    <citation type="journal article" date="2024" name="Commun. Biol.">
        <title>Comparative genomic analysis of thermophilic fungi reveals convergent evolutionary adaptations and gene losses.</title>
        <authorList>
            <person name="Steindorff A.S."/>
            <person name="Aguilar-Pontes M.V."/>
            <person name="Robinson A.J."/>
            <person name="Andreopoulos B."/>
            <person name="LaButti K."/>
            <person name="Kuo A."/>
            <person name="Mondo S."/>
            <person name="Riley R."/>
            <person name="Otillar R."/>
            <person name="Haridas S."/>
            <person name="Lipzen A."/>
            <person name="Grimwood J."/>
            <person name="Schmutz J."/>
            <person name="Clum A."/>
            <person name="Reid I.D."/>
            <person name="Moisan M.C."/>
            <person name="Butler G."/>
            <person name="Nguyen T.T.M."/>
            <person name="Dewar K."/>
            <person name="Conant G."/>
            <person name="Drula E."/>
            <person name="Henrissat B."/>
            <person name="Hansel C."/>
            <person name="Singer S."/>
            <person name="Hutchinson M.I."/>
            <person name="de Vries R.P."/>
            <person name="Natvig D.O."/>
            <person name="Powell A.J."/>
            <person name="Tsang A."/>
            <person name="Grigoriev I.V."/>
        </authorList>
    </citation>
    <scope>NUCLEOTIDE SEQUENCE [LARGE SCALE GENOMIC DNA]</scope>
    <source>
        <strain evidence="1 2">ATCC 24622</strain>
    </source>
</reference>